<protein>
    <submittedName>
        <fullName evidence="2">Uncharacterized protein</fullName>
    </submittedName>
</protein>
<accession>A0A9W6GUE8</accession>
<dbReference type="EMBL" id="BSEC01000001">
    <property type="protein sequence ID" value="GLI93298.1"/>
    <property type="molecule type" value="Genomic_DNA"/>
</dbReference>
<dbReference type="RefSeq" id="WP_281803016.1">
    <property type="nucleotide sequence ID" value="NZ_BSEC01000001.1"/>
</dbReference>
<keyword evidence="3" id="KW-1185">Reference proteome</keyword>
<sequence>MKKLLFVFAILPTMAYAGDDAVDCSKKPDGSVKCEVKKDNVVVDAVSVNGGDCDVAAGDKILHHAYNVGDKFTVPVKGGGIPIPGLGGCGYVRAVTVTTHDGKSKTFAPL</sequence>
<keyword evidence="1" id="KW-0732">Signal</keyword>
<organism evidence="2 3">
    <name type="scientific">Methylocystis echinoides</name>
    <dbReference type="NCBI Taxonomy" id="29468"/>
    <lineage>
        <taxon>Bacteria</taxon>
        <taxon>Pseudomonadati</taxon>
        <taxon>Pseudomonadota</taxon>
        <taxon>Alphaproteobacteria</taxon>
        <taxon>Hyphomicrobiales</taxon>
        <taxon>Methylocystaceae</taxon>
        <taxon>Methylocystis</taxon>
    </lineage>
</organism>
<evidence type="ECO:0000313" key="2">
    <source>
        <dbReference type="EMBL" id="GLI93298.1"/>
    </source>
</evidence>
<feature type="chain" id="PRO_5040717518" evidence="1">
    <location>
        <begin position="18"/>
        <end position="110"/>
    </location>
</feature>
<evidence type="ECO:0000256" key="1">
    <source>
        <dbReference type="SAM" id="SignalP"/>
    </source>
</evidence>
<comment type="caution">
    <text evidence="2">The sequence shown here is derived from an EMBL/GenBank/DDBJ whole genome shotgun (WGS) entry which is preliminary data.</text>
</comment>
<evidence type="ECO:0000313" key="3">
    <source>
        <dbReference type="Proteomes" id="UP001144323"/>
    </source>
</evidence>
<feature type="signal peptide" evidence="1">
    <location>
        <begin position="1"/>
        <end position="17"/>
    </location>
</feature>
<proteinExistence type="predicted"/>
<dbReference type="AlphaFoldDB" id="A0A9W6GUE8"/>
<dbReference type="Proteomes" id="UP001144323">
    <property type="component" value="Unassembled WGS sequence"/>
</dbReference>
<name>A0A9W6GUE8_9HYPH</name>
<gene>
    <name evidence="2" type="ORF">LMG27198_22900</name>
</gene>
<reference evidence="2" key="1">
    <citation type="journal article" date="2023" name="Int. J. Syst. Evol. Microbiol.">
        <title>Methylocystis iwaonis sp. nov., a type II methane-oxidizing bacterium from surface soil of a rice paddy field in Japan, and emended description of the genus Methylocystis (ex Whittenbury et al. 1970) Bowman et al. 1993.</title>
        <authorList>
            <person name="Kaise H."/>
            <person name="Sawadogo J.B."/>
            <person name="Alam M.S."/>
            <person name="Ueno C."/>
            <person name="Dianou D."/>
            <person name="Shinjo R."/>
            <person name="Asakawa S."/>
        </authorList>
    </citation>
    <scope>NUCLEOTIDE SEQUENCE</scope>
    <source>
        <strain evidence="2">LMG27198</strain>
    </source>
</reference>